<evidence type="ECO:0000313" key="3">
    <source>
        <dbReference type="Proteomes" id="UP000657574"/>
    </source>
</evidence>
<name>A0A917UPJ9_9ACTN</name>
<keyword evidence="3" id="KW-1185">Reference proteome</keyword>
<dbReference type="AlphaFoldDB" id="A0A917UPJ9"/>
<organism evidence="2 3">
    <name type="scientific">Streptomyces brasiliensis</name>
    <dbReference type="NCBI Taxonomy" id="1954"/>
    <lineage>
        <taxon>Bacteria</taxon>
        <taxon>Bacillati</taxon>
        <taxon>Actinomycetota</taxon>
        <taxon>Actinomycetes</taxon>
        <taxon>Kitasatosporales</taxon>
        <taxon>Streptomycetaceae</taxon>
        <taxon>Streptomyces</taxon>
    </lineage>
</organism>
<protein>
    <recommendedName>
        <fullName evidence="4">Integrase</fullName>
    </recommendedName>
</protein>
<dbReference type="GO" id="GO:0006310">
    <property type="term" value="P:DNA recombination"/>
    <property type="evidence" value="ECO:0007669"/>
    <property type="project" value="UniProtKB-KW"/>
</dbReference>
<dbReference type="SUPFAM" id="SSF56349">
    <property type="entry name" value="DNA breaking-rejoining enzymes"/>
    <property type="match status" value="1"/>
</dbReference>
<dbReference type="EMBL" id="BMQA01000159">
    <property type="protein sequence ID" value="GGJ72713.1"/>
    <property type="molecule type" value="Genomic_DNA"/>
</dbReference>
<keyword evidence="1" id="KW-0233">DNA recombination</keyword>
<reference evidence="2" key="1">
    <citation type="journal article" date="2014" name="Int. J. Syst. Evol. Microbiol.">
        <title>Complete genome sequence of Corynebacterium casei LMG S-19264T (=DSM 44701T), isolated from a smear-ripened cheese.</title>
        <authorList>
            <consortium name="US DOE Joint Genome Institute (JGI-PGF)"/>
            <person name="Walter F."/>
            <person name="Albersmeier A."/>
            <person name="Kalinowski J."/>
            <person name="Ruckert C."/>
        </authorList>
    </citation>
    <scope>NUCLEOTIDE SEQUENCE</scope>
    <source>
        <strain evidence="2">JCM 3086</strain>
    </source>
</reference>
<gene>
    <name evidence="2" type="ORF">GCM10010121_099150</name>
</gene>
<dbReference type="InterPro" id="IPR013762">
    <property type="entry name" value="Integrase-like_cat_sf"/>
</dbReference>
<dbReference type="InterPro" id="IPR011010">
    <property type="entry name" value="DNA_brk_join_enz"/>
</dbReference>
<dbReference type="GO" id="GO:0003677">
    <property type="term" value="F:DNA binding"/>
    <property type="evidence" value="ECO:0007669"/>
    <property type="project" value="InterPro"/>
</dbReference>
<dbReference type="Proteomes" id="UP000657574">
    <property type="component" value="Unassembled WGS sequence"/>
</dbReference>
<reference evidence="2" key="2">
    <citation type="submission" date="2020-09" db="EMBL/GenBank/DDBJ databases">
        <authorList>
            <person name="Sun Q."/>
            <person name="Ohkuma M."/>
        </authorList>
    </citation>
    <scope>NUCLEOTIDE SEQUENCE</scope>
    <source>
        <strain evidence="2">JCM 3086</strain>
    </source>
</reference>
<accession>A0A917UPJ9</accession>
<dbReference type="Gene3D" id="1.10.443.10">
    <property type="entry name" value="Intergrase catalytic core"/>
    <property type="match status" value="1"/>
</dbReference>
<comment type="caution">
    <text evidence="2">The sequence shown here is derived from an EMBL/GenBank/DDBJ whole genome shotgun (WGS) entry which is preliminary data.</text>
</comment>
<proteinExistence type="predicted"/>
<evidence type="ECO:0000256" key="1">
    <source>
        <dbReference type="ARBA" id="ARBA00023172"/>
    </source>
</evidence>
<sequence length="82" mass="8706">MWAEARARALTPAQCASLLAKRPYDLRHAAVSTWLSSGVEPQEVAARAGHSVAVLFRVYAKCLNGGAATANARIERALKNGS</sequence>
<dbReference type="GO" id="GO:0015074">
    <property type="term" value="P:DNA integration"/>
    <property type="evidence" value="ECO:0007669"/>
    <property type="project" value="InterPro"/>
</dbReference>
<evidence type="ECO:0008006" key="4">
    <source>
        <dbReference type="Google" id="ProtNLM"/>
    </source>
</evidence>
<evidence type="ECO:0000313" key="2">
    <source>
        <dbReference type="EMBL" id="GGJ72713.1"/>
    </source>
</evidence>